<organism evidence="1 2">
    <name type="scientific">Aquimarina algiphila</name>
    <dbReference type="NCBI Taxonomy" id="2047982"/>
    <lineage>
        <taxon>Bacteria</taxon>
        <taxon>Pseudomonadati</taxon>
        <taxon>Bacteroidota</taxon>
        <taxon>Flavobacteriia</taxon>
        <taxon>Flavobacteriales</taxon>
        <taxon>Flavobacteriaceae</taxon>
        <taxon>Aquimarina</taxon>
    </lineage>
</organism>
<evidence type="ECO:0000313" key="1">
    <source>
        <dbReference type="EMBL" id="TSE04896.1"/>
    </source>
</evidence>
<accession>A0A554VDG9</accession>
<proteinExistence type="predicted"/>
<name>A0A554VDG9_9FLAO</name>
<gene>
    <name evidence="1" type="ORF">FOF46_24740</name>
</gene>
<dbReference type="RefSeq" id="WP_143918309.1">
    <property type="nucleotide sequence ID" value="NZ_CANMIK010000075.1"/>
</dbReference>
<protein>
    <submittedName>
        <fullName evidence="1">Uncharacterized protein</fullName>
    </submittedName>
</protein>
<dbReference type="Proteomes" id="UP000318833">
    <property type="component" value="Unassembled WGS sequence"/>
</dbReference>
<dbReference type="OrthoDB" id="1163995at2"/>
<sequence>MKTLPKSELKLLLQERIEKFNQCRTSNGKVTRVDLELSNTTYDDIISEKETSDLNIESIDKTVTSEDTTKATKTYSEKIKVGYFGKRRSRF</sequence>
<dbReference type="AlphaFoldDB" id="A0A554VDG9"/>
<keyword evidence="2" id="KW-1185">Reference proteome</keyword>
<comment type="caution">
    <text evidence="1">The sequence shown here is derived from an EMBL/GenBank/DDBJ whole genome shotgun (WGS) entry which is preliminary data.</text>
</comment>
<evidence type="ECO:0000313" key="2">
    <source>
        <dbReference type="Proteomes" id="UP000318833"/>
    </source>
</evidence>
<reference evidence="1 2" key="1">
    <citation type="submission" date="2019-07" db="EMBL/GenBank/DDBJ databases">
        <title>The draft genome sequence of Aquimarina algiphila M91.</title>
        <authorList>
            <person name="Meng X."/>
        </authorList>
    </citation>
    <scope>NUCLEOTIDE SEQUENCE [LARGE SCALE GENOMIC DNA]</scope>
    <source>
        <strain evidence="1 2">M91</strain>
    </source>
</reference>
<dbReference type="EMBL" id="VLNR01000069">
    <property type="protein sequence ID" value="TSE04896.1"/>
    <property type="molecule type" value="Genomic_DNA"/>
</dbReference>